<keyword evidence="11" id="KW-1185">Reference proteome</keyword>
<dbReference type="SUPFAM" id="SSF54368">
    <property type="entry name" value="Glutamine synthetase, N-terminal domain"/>
    <property type="match status" value="1"/>
</dbReference>
<dbReference type="SMART" id="SM01230">
    <property type="entry name" value="Gln-synt_C"/>
    <property type="match status" value="1"/>
</dbReference>
<reference evidence="11" key="1">
    <citation type="submission" date="2025-05" db="UniProtKB">
        <authorList>
            <consortium name="RefSeq"/>
        </authorList>
    </citation>
    <scope>NUCLEOTIDE SEQUENCE [LARGE SCALE GENOMIC DNA]</scope>
</reference>
<feature type="domain" description="GS beta-grasp" evidence="9">
    <location>
        <begin position="348"/>
        <end position="442"/>
    </location>
</feature>
<dbReference type="InParanoid" id="A0A6J0SM64"/>
<name>A0A6J0SM64_9SAUR</name>
<dbReference type="SUPFAM" id="SSF55931">
    <property type="entry name" value="Glutamine synthetase/guanido kinase"/>
    <property type="match status" value="1"/>
</dbReference>
<feature type="compositionally biased region" description="Basic and acidic residues" evidence="8">
    <location>
        <begin position="134"/>
        <end position="153"/>
    </location>
</feature>
<feature type="compositionally biased region" description="Basic and acidic residues" evidence="8">
    <location>
        <begin position="316"/>
        <end position="325"/>
    </location>
</feature>
<sequence>MFVGDKSINAGCNFLIVTILDESLNQNVQEMDKDDSACQSTAENENEEVDGNPVCGLRRRRRIKVTGREGLAAGCNPMDASHSANTSDQGKLKESLPNLSAMQEKEDNLAEDCCTKEGPQEGREKPCENSPEAQRLRTDLEDKEEPVKNRENSRMSMNVAEEPGATEAQKKAKGYPLATQEKEDSKDSLTSRPGISKETLQELKNLLRVSPLLSTRARKSRKPSSGSSHTSPLLPSDKPGLFVETSHPHLRGGGHEVLSGHPNGTKQVGRPPLLHSSAVPDEQNEEVGELPERQQTPSPPEGDNAPGTKYDLMPEEQNREPDVKKPSSHIPLYLACEIDHIKEQMARDNIHFVRFEATDLHGVSRSKTIPSRFFRTKAIHGVSMPRGYLELTLNPRDSEINQISASNFNCDIVLCPDFPTFRTLPWTEQTARLICDSFTVTGKPLLTSPRYIAKQQLHHLHENGFALSSAFTYEFCIYGIAEIVNSKTISFPAATLLNNHEQSFIQELIDGMYHAGANIESFSSSTGPGQMEVSFHPEFGIGAADNAFTFRTGIKEVAKKYNYIASFFTENGFCNAGIFSHSLWNSSGQENLFSGGAGASEFTDVGKHWLSGLLVHSPALSCLMAPTLSCRKRYSTYSKSSKDTVIAKWACNDNSCAFNLKGHGEKGPRIENKLGSAAANPYLVLSATIAAGLDGIKRGLCFPEAMEEIQGSGHFKAATVPLKLEDALLALQEDECIREAFGDNFVQYFVAMKQYEIETEEMDIERNKFLEYFI</sequence>
<evidence type="ECO:0000259" key="10">
    <source>
        <dbReference type="PROSITE" id="PS51987"/>
    </source>
</evidence>
<dbReference type="PANTHER" id="PTHR43407:SF1">
    <property type="entry name" value="LENGSIN"/>
    <property type="match status" value="1"/>
</dbReference>
<dbReference type="InterPro" id="IPR014746">
    <property type="entry name" value="Gln_synth/guanido_kin_cat_dom"/>
</dbReference>
<dbReference type="GO" id="GO:0016020">
    <property type="term" value="C:membrane"/>
    <property type="evidence" value="ECO:0007669"/>
    <property type="project" value="TreeGrafter"/>
</dbReference>
<comment type="similarity">
    <text evidence="1 6 7">Belongs to the glutamine synthetase family.</text>
</comment>
<evidence type="ECO:0000259" key="9">
    <source>
        <dbReference type="PROSITE" id="PS51986"/>
    </source>
</evidence>
<dbReference type="Proteomes" id="UP001652642">
    <property type="component" value="Chromosome 1"/>
</dbReference>
<dbReference type="CTD" id="51557"/>
<evidence type="ECO:0000256" key="3">
    <source>
        <dbReference type="ARBA" id="ARBA00038790"/>
    </source>
</evidence>
<evidence type="ECO:0000256" key="8">
    <source>
        <dbReference type="SAM" id="MobiDB-lite"/>
    </source>
</evidence>
<dbReference type="KEGG" id="pvt:110073008"/>
<reference evidence="12" key="2">
    <citation type="submission" date="2025-08" db="UniProtKB">
        <authorList>
            <consortium name="RefSeq"/>
        </authorList>
    </citation>
    <scope>IDENTIFICATION</scope>
</reference>
<accession>A0A6J0SM64</accession>
<comment type="subunit">
    <text evidence="3">Dodecamer. Interacts with BFSP2 and VIM.</text>
</comment>
<dbReference type="Pfam" id="PF00120">
    <property type="entry name" value="Gln-synt_C"/>
    <property type="match status" value="1"/>
</dbReference>
<evidence type="ECO:0000256" key="1">
    <source>
        <dbReference type="ARBA" id="ARBA00009897"/>
    </source>
</evidence>
<dbReference type="GeneID" id="110073008"/>
<feature type="domain" description="GS catalytic" evidence="10">
    <location>
        <begin position="449"/>
        <end position="774"/>
    </location>
</feature>
<dbReference type="GO" id="GO:0004356">
    <property type="term" value="F:glutamine synthetase activity"/>
    <property type="evidence" value="ECO:0007669"/>
    <property type="project" value="InterPro"/>
</dbReference>
<organism evidence="11 12">
    <name type="scientific">Pogona vitticeps</name>
    <name type="common">central bearded dragon</name>
    <dbReference type="NCBI Taxonomy" id="103695"/>
    <lineage>
        <taxon>Eukaryota</taxon>
        <taxon>Metazoa</taxon>
        <taxon>Chordata</taxon>
        <taxon>Craniata</taxon>
        <taxon>Vertebrata</taxon>
        <taxon>Euteleostomi</taxon>
        <taxon>Lepidosauria</taxon>
        <taxon>Squamata</taxon>
        <taxon>Bifurcata</taxon>
        <taxon>Unidentata</taxon>
        <taxon>Episquamata</taxon>
        <taxon>Toxicofera</taxon>
        <taxon>Iguania</taxon>
        <taxon>Acrodonta</taxon>
        <taxon>Agamidae</taxon>
        <taxon>Amphibolurinae</taxon>
        <taxon>Pogona</taxon>
    </lineage>
</organism>
<evidence type="ECO:0000256" key="4">
    <source>
        <dbReference type="ARBA" id="ARBA00039404"/>
    </source>
</evidence>
<dbReference type="PANTHER" id="PTHR43407">
    <property type="entry name" value="GLUTAMINE SYNTHETASE"/>
    <property type="match status" value="1"/>
</dbReference>
<evidence type="ECO:0000313" key="11">
    <source>
        <dbReference type="Proteomes" id="UP001652642"/>
    </source>
</evidence>
<feature type="compositionally biased region" description="Polar residues" evidence="8">
    <location>
        <begin position="223"/>
        <end position="233"/>
    </location>
</feature>
<feature type="compositionally biased region" description="Basic and acidic residues" evidence="8">
    <location>
        <begin position="103"/>
        <end position="127"/>
    </location>
</feature>
<dbReference type="AlphaFoldDB" id="A0A6J0SM64"/>
<dbReference type="InterPro" id="IPR008147">
    <property type="entry name" value="Gln_synt_N"/>
</dbReference>
<evidence type="ECO:0000313" key="12">
    <source>
        <dbReference type="RefSeq" id="XP_020637446.2"/>
    </source>
</evidence>
<evidence type="ECO:0000256" key="7">
    <source>
        <dbReference type="RuleBase" id="RU000384"/>
    </source>
</evidence>
<evidence type="ECO:0000256" key="6">
    <source>
        <dbReference type="PROSITE-ProRule" id="PRU01330"/>
    </source>
</evidence>
<protein>
    <recommendedName>
        <fullName evidence="4">Lengsin</fullName>
    </recommendedName>
    <alternativeName>
        <fullName evidence="5">Glutamate-ammonia ligase domain-containing protein 1</fullName>
    </alternativeName>
</protein>
<evidence type="ECO:0000256" key="5">
    <source>
        <dbReference type="ARBA" id="ARBA00042675"/>
    </source>
</evidence>
<dbReference type="GO" id="GO:0005737">
    <property type="term" value="C:cytoplasm"/>
    <property type="evidence" value="ECO:0007669"/>
    <property type="project" value="TreeGrafter"/>
</dbReference>
<evidence type="ECO:0000256" key="2">
    <source>
        <dbReference type="ARBA" id="ARBA00037583"/>
    </source>
</evidence>
<dbReference type="PROSITE" id="PS51986">
    <property type="entry name" value="GS_BETA_GRASP"/>
    <property type="match status" value="1"/>
</dbReference>
<feature type="compositionally biased region" description="Basic and acidic residues" evidence="8">
    <location>
        <begin position="180"/>
        <end position="189"/>
    </location>
</feature>
<dbReference type="InterPro" id="IPR036651">
    <property type="entry name" value="Gln_synt_N_sf"/>
</dbReference>
<dbReference type="InterPro" id="IPR008146">
    <property type="entry name" value="Gln_synth_cat_dom"/>
</dbReference>
<dbReference type="Gene3D" id="3.30.590.10">
    <property type="entry name" value="Glutamine synthetase/guanido kinase, catalytic domain"/>
    <property type="match status" value="1"/>
</dbReference>
<dbReference type="GO" id="GO:0006542">
    <property type="term" value="P:glutamine biosynthetic process"/>
    <property type="evidence" value="ECO:0007669"/>
    <property type="project" value="InterPro"/>
</dbReference>
<dbReference type="Gene3D" id="3.10.20.70">
    <property type="entry name" value="Glutamine synthetase, N-terminal domain"/>
    <property type="match status" value="1"/>
</dbReference>
<feature type="region of interest" description="Disordered" evidence="8">
    <location>
        <begin position="103"/>
        <end position="326"/>
    </location>
</feature>
<dbReference type="PROSITE" id="PS51987">
    <property type="entry name" value="GS_CATALYTIC"/>
    <property type="match status" value="1"/>
</dbReference>
<comment type="function">
    <text evidence="2">May act as a component of the cytoskeleton or as a chaperone for the reorganization of intermediate filament proteins during terminal differentiation in the lens. Does not seem to have enzymatic activity.</text>
</comment>
<proteinExistence type="inferred from homology"/>
<dbReference type="RefSeq" id="XP_020637446.2">
    <property type="nucleotide sequence ID" value="XM_020781787.2"/>
</dbReference>
<dbReference type="OrthoDB" id="77835at2759"/>
<gene>
    <name evidence="12" type="primary">LGSN</name>
</gene>